<comment type="caution">
    <text evidence="1">The sequence shown here is derived from an EMBL/GenBank/DDBJ whole genome shotgun (WGS) entry which is preliminary data.</text>
</comment>
<dbReference type="AlphaFoldDB" id="A0AA88AK76"/>
<dbReference type="Proteomes" id="UP001187192">
    <property type="component" value="Unassembled WGS sequence"/>
</dbReference>
<protein>
    <submittedName>
        <fullName evidence="1">Uncharacterized protein</fullName>
    </submittedName>
</protein>
<accession>A0AA88AK76</accession>
<reference evidence="1" key="1">
    <citation type="submission" date="2023-07" db="EMBL/GenBank/DDBJ databases">
        <title>draft genome sequence of fig (Ficus carica).</title>
        <authorList>
            <person name="Takahashi T."/>
            <person name="Nishimura K."/>
        </authorList>
    </citation>
    <scope>NUCLEOTIDE SEQUENCE</scope>
</reference>
<name>A0AA88AK76_FICCA</name>
<sequence length="71" mass="7776">MMNAARRTSLGTARLTLENCSEHWIPGLPLPDFAKTIGRKRKTRSRCPNLTSTVRVDFSSDGDALGSGSLR</sequence>
<keyword evidence="2" id="KW-1185">Reference proteome</keyword>
<organism evidence="1 2">
    <name type="scientific">Ficus carica</name>
    <name type="common">Common fig</name>
    <dbReference type="NCBI Taxonomy" id="3494"/>
    <lineage>
        <taxon>Eukaryota</taxon>
        <taxon>Viridiplantae</taxon>
        <taxon>Streptophyta</taxon>
        <taxon>Embryophyta</taxon>
        <taxon>Tracheophyta</taxon>
        <taxon>Spermatophyta</taxon>
        <taxon>Magnoliopsida</taxon>
        <taxon>eudicotyledons</taxon>
        <taxon>Gunneridae</taxon>
        <taxon>Pentapetalae</taxon>
        <taxon>rosids</taxon>
        <taxon>fabids</taxon>
        <taxon>Rosales</taxon>
        <taxon>Moraceae</taxon>
        <taxon>Ficeae</taxon>
        <taxon>Ficus</taxon>
    </lineage>
</organism>
<gene>
    <name evidence="1" type="ORF">TIFTF001_021325</name>
</gene>
<dbReference type="EMBL" id="BTGU01000041">
    <property type="protein sequence ID" value="GMN52177.1"/>
    <property type="molecule type" value="Genomic_DNA"/>
</dbReference>
<evidence type="ECO:0000313" key="2">
    <source>
        <dbReference type="Proteomes" id="UP001187192"/>
    </source>
</evidence>
<proteinExistence type="predicted"/>
<evidence type="ECO:0000313" key="1">
    <source>
        <dbReference type="EMBL" id="GMN52177.1"/>
    </source>
</evidence>